<dbReference type="AlphaFoldDB" id="A0A2N3L4K5"/>
<dbReference type="Proteomes" id="UP000233332">
    <property type="component" value="Unassembled WGS sequence"/>
</dbReference>
<evidence type="ECO:0000313" key="1">
    <source>
        <dbReference type="EMBL" id="PKR57769.1"/>
    </source>
</evidence>
<sequence>MNIPNEILTTYRRLSEKMNGQPSDFPLGTAPDNFGGRHLEVSEDGKMALVATDRGVETKRLETYSVDELMYWIFKSYANSKAFYRKNAQYDYVKSQEMALEEIGKVSVEWRERLRQEQSNDQS</sequence>
<accession>A0A2N3L4K5</accession>
<reference evidence="1 2" key="1">
    <citation type="submission" date="2017-09" db="EMBL/GenBank/DDBJ databases">
        <title>Biodiversity and function of Thalassospira species in the particle-attached aromatic-hydrocarbon-degrading consortia from the surface seawater of the China South Sea.</title>
        <authorList>
            <person name="Dong C."/>
            <person name="Lai Q."/>
            <person name="Shao Z."/>
        </authorList>
    </citation>
    <scope>NUCLEOTIDE SEQUENCE [LARGE SCALE GENOMIC DNA]</scope>
    <source>
        <strain evidence="1 2">139Z-12</strain>
    </source>
</reference>
<name>A0A2N3L4K5_9PROT</name>
<protein>
    <submittedName>
        <fullName evidence="1">Uncharacterized protein</fullName>
    </submittedName>
</protein>
<gene>
    <name evidence="1" type="ORF">COO92_13425</name>
</gene>
<comment type="caution">
    <text evidence="1">The sequence shown here is derived from an EMBL/GenBank/DDBJ whole genome shotgun (WGS) entry which is preliminary data.</text>
</comment>
<organism evidence="1 2">
    <name type="scientific">Thalassospira lohafexi</name>
    <dbReference type="NCBI Taxonomy" id="744227"/>
    <lineage>
        <taxon>Bacteria</taxon>
        <taxon>Pseudomonadati</taxon>
        <taxon>Pseudomonadota</taxon>
        <taxon>Alphaproteobacteria</taxon>
        <taxon>Rhodospirillales</taxon>
        <taxon>Thalassospiraceae</taxon>
        <taxon>Thalassospira</taxon>
    </lineage>
</organism>
<proteinExistence type="predicted"/>
<evidence type="ECO:0000313" key="2">
    <source>
        <dbReference type="Proteomes" id="UP000233332"/>
    </source>
</evidence>
<dbReference type="EMBL" id="NXGX01000005">
    <property type="protein sequence ID" value="PKR57769.1"/>
    <property type="molecule type" value="Genomic_DNA"/>
</dbReference>
<keyword evidence="2" id="KW-1185">Reference proteome</keyword>
<dbReference type="RefSeq" id="WP_101302885.1">
    <property type="nucleotide sequence ID" value="NZ_NXGX01000005.1"/>
</dbReference>